<evidence type="ECO:0000313" key="9">
    <source>
        <dbReference type="Proteomes" id="UP000236023"/>
    </source>
</evidence>
<dbReference type="InterPro" id="IPR015421">
    <property type="entry name" value="PyrdxlP-dep_Trfase_major"/>
</dbReference>
<name>A0A2N8T9G6_STUST</name>
<dbReference type="NCBIfam" id="TIGR00709">
    <property type="entry name" value="dat"/>
    <property type="match status" value="1"/>
</dbReference>
<comment type="function">
    <text evidence="7">Catalyzes reversively the conversion of L-aspartate beta-semialdehyde (ASA) to L-2,4-diaminobutyrate (DABA) by transamination with L-glutamate.</text>
</comment>
<dbReference type="SUPFAM" id="SSF53383">
    <property type="entry name" value="PLP-dependent transferases"/>
    <property type="match status" value="1"/>
</dbReference>
<protein>
    <recommendedName>
        <fullName evidence="7">Diaminobutyrate--2-oxoglutarate transaminase</fullName>
        <ecNumber evidence="7">2.6.1.76</ecNumber>
    </recommendedName>
    <alternativeName>
        <fullName evidence="7">DABA aminotransferase</fullName>
    </alternativeName>
</protein>
<keyword evidence="4 7" id="KW-0808">Transferase</keyword>
<proteinExistence type="inferred from homology"/>
<dbReference type="Pfam" id="PF00202">
    <property type="entry name" value="Aminotran_3"/>
    <property type="match status" value="1"/>
</dbReference>
<dbReference type="InterPro" id="IPR015424">
    <property type="entry name" value="PyrdxlP-dep_Trfase"/>
</dbReference>
<dbReference type="InterPro" id="IPR004637">
    <property type="entry name" value="Dat"/>
</dbReference>
<accession>A0A2N8T9G6</accession>
<evidence type="ECO:0000256" key="3">
    <source>
        <dbReference type="ARBA" id="ARBA00022576"/>
    </source>
</evidence>
<dbReference type="InterPro" id="IPR005814">
    <property type="entry name" value="Aminotrans_3"/>
</dbReference>
<dbReference type="GO" id="GO:0030170">
    <property type="term" value="F:pyridoxal phosphate binding"/>
    <property type="evidence" value="ECO:0007669"/>
    <property type="project" value="InterPro"/>
</dbReference>
<dbReference type="InterPro" id="IPR049704">
    <property type="entry name" value="Aminotrans_3_PPA_site"/>
</dbReference>
<comment type="pathway">
    <text evidence="7">Amine and polyamine biosynthesis; ectoine biosynthesis; L-ectoine from L-aspartate 4-semialdehyde: step 1/3.</text>
</comment>
<dbReference type="PANTHER" id="PTHR43552">
    <property type="entry name" value="DIAMINOBUTYRATE--2-OXOGLUTARATE AMINOTRANSFERASE"/>
    <property type="match status" value="1"/>
</dbReference>
<organism evidence="8 9">
    <name type="scientific">Stutzerimonas stutzeri</name>
    <name type="common">Pseudomonas stutzeri</name>
    <dbReference type="NCBI Taxonomy" id="316"/>
    <lineage>
        <taxon>Bacteria</taxon>
        <taxon>Pseudomonadati</taxon>
        <taxon>Pseudomonadota</taxon>
        <taxon>Gammaproteobacteria</taxon>
        <taxon>Pseudomonadales</taxon>
        <taxon>Pseudomonadaceae</taxon>
        <taxon>Stutzerimonas</taxon>
    </lineage>
</organism>
<dbReference type="UniPathway" id="UPA00067">
    <property type="reaction ID" value="UER00121"/>
</dbReference>
<dbReference type="PANTHER" id="PTHR43552:SF2">
    <property type="entry name" value="DIAMINOBUTYRATE--2-OXOGLUTARATE TRANSAMINASE"/>
    <property type="match status" value="1"/>
</dbReference>
<evidence type="ECO:0000256" key="6">
    <source>
        <dbReference type="RuleBase" id="RU003560"/>
    </source>
</evidence>
<comment type="caution">
    <text evidence="8">The sequence shown here is derived from an EMBL/GenBank/DDBJ whole genome shotgun (WGS) entry which is preliminary data.</text>
</comment>
<dbReference type="PROSITE" id="PS00600">
    <property type="entry name" value="AA_TRANSFER_CLASS_3"/>
    <property type="match status" value="1"/>
</dbReference>
<dbReference type="EMBL" id="POUT01000001">
    <property type="protein sequence ID" value="PNG11346.1"/>
    <property type="molecule type" value="Genomic_DNA"/>
</dbReference>
<dbReference type="GO" id="GO:0047307">
    <property type="term" value="F:diaminobutyrate-pyruvate transaminase activity"/>
    <property type="evidence" value="ECO:0007669"/>
    <property type="project" value="InterPro"/>
</dbReference>
<evidence type="ECO:0000256" key="4">
    <source>
        <dbReference type="ARBA" id="ARBA00022679"/>
    </source>
</evidence>
<evidence type="ECO:0000256" key="2">
    <source>
        <dbReference type="ARBA" id="ARBA00008954"/>
    </source>
</evidence>
<dbReference type="AlphaFoldDB" id="A0A2N8T9G6"/>
<comment type="similarity">
    <text evidence="2 6">Belongs to the class-III pyridoxal-phosphate-dependent aminotransferase family.</text>
</comment>
<dbReference type="GO" id="GO:0045303">
    <property type="term" value="F:diaminobutyrate-2-oxoglutarate transaminase activity"/>
    <property type="evidence" value="ECO:0007669"/>
    <property type="project" value="UniProtKB-EC"/>
</dbReference>
<keyword evidence="3 7" id="KW-0032">Aminotransferase</keyword>
<comment type="cofactor">
    <cofactor evidence="1 7">
        <name>pyridoxal 5'-phosphate</name>
        <dbReference type="ChEBI" id="CHEBI:597326"/>
    </cofactor>
</comment>
<dbReference type="Gene3D" id="3.90.1150.10">
    <property type="entry name" value="Aspartate Aminotransferase, domain 1"/>
    <property type="match status" value="1"/>
</dbReference>
<dbReference type="Proteomes" id="UP000236023">
    <property type="component" value="Unassembled WGS sequence"/>
</dbReference>
<sequence length="426" mass="46385">MKTFELNESKVRSYCRSFPVVFTQARGAELVTRDGTHYIDFLAGAGTLNYGHNHPLLKQALLDYIAQDGITHGLDMYTAAKERFLDTFNRLILEPRGMGNYRMQFTGPTGTNAVEAAMKLARKVTGRRNIISFTNGFHGCSIGALAATGNQHHRGGSGIGLTDVSRMPYANYFGDKANTIGMMDKLLEDPSSGIDKPAAVIVEVVQGEGGLNTASAEWMRKLEKLCRKHEMLLIVDDIQAGCGRTGSFFSFEEMGIRPDIVTLSKSLSGYGLPFAMVLLREELDQWKPGEHNGTFRGNNHAFVTAAAALEHFWQDDEFAASVRAKGKRIADGMQRIVRRHGPDSLFVKGRGMMLGISCPDGEIAAAVCRHAFENGLVIETSGAHSEVVKCLCPLVISDAQIDTALGILDKAFAAVMSEQDTNQAAS</sequence>
<reference evidence="8 9" key="1">
    <citation type="submission" date="2018-01" db="EMBL/GenBank/DDBJ databases">
        <title>Denitrification phenotypes of diverse strains of Pseudomonas stutzeri.</title>
        <authorList>
            <person name="Milligan D.A."/>
            <person name="Bergaust L."/>
            <person name="Bakken L.R."/>
            <person name="Frostegard A."/>
        </authorList>
    </citation>
    <scope>NUCLEOTIDE SEQUENCE [LARGE SCALE GENOMIC DNA]</scope>
    <source>
        <strain evidence="8 9">24a75</strain>
    </source>
</reference>
<dbReference type="NCBIfam" id="TIGR02407">
    <property type="entry name" value="ectoine_ectB"/>
    <property type="match status" value="1"/>
</dbReference>
<evidence type="ECO:0000313" key="8">
    <source>
        <dbReference type="EMBL" id="PNG11346.1"/>
    </source>
</evidence>
<dbReference type="EC" id="2.6.1.76" evidence="7"/>
<gene>
    <name evidence="8" type="primary">ectB</name>
    <name evidence="8" type="ORF">CXK94_01845</name>
</gene>
<evidence type="ECO:0000256" key="5">
    <source>
        <dbReference type="ARBA" id="ARBA00022898"/>
    </source>
</evidence>
<dbReference type="GO" id="GO:0019491">
    <property type="term" value="P:ectoine biosynthetic process"/>
    <property type="evidence" value="ECO:0007669"/>
    <property type="project" value="UniProtKB-UniPathway"/>
</dbReference>
<dbReference type="InterPro" id="IPR012773">
    <property type="entry name" value="Ectoine_EctB"/>
</dbReference>
<evidence type="ECO:0000256" key="7">
    <source>
        <dbReference type="RuleBase" id="RU365034"/>
    </source>
</evidence>
<comment type="catalytic activity">
    <reaction evidence="7">
        <text>L-2,4-diaminobutanoate + 2-oxoglutarate = L-aspartate 4-semialdehyde + L-glutamate</text>
        <dbReference type="Rhea" id="RHEA:11160"/>
        <dbReference type="ChEBI" id="CHEBI:16810"/>
        <dbReference type="ChEBI" id="CHEBI:29985"/>
        <dbReference type="ChEBI" id="CHEBI:58761"/>
        <dbReference type="ChEBI" id="CHEBI:537519"/>
        <dbReference type="EC" id="2.6.1.76"/>
    </reaction>
</comment>
<dbReference type="PIRSF" id="PIRSF000521">
    <property type="entry name" value="Transaminase_4ab_Lys_Orn"/>
    <property type="match status" value="1"/>
</dbReference>
<dbReference type="Gene3D" id="3.40.640.10">
    <property type="entry name" value="Type I PLP-dependent aspartate aminotransferase-like (Major domain)"/>
    <property type="match status" value="1"/>
</dbReference>
<dbReference type="NCBIfam" id="NF006733">
    <property type="entry name" value="PRK09264.1"/>
    <property type="match status" value="1"/>
</dbReference>
<dbReference type="RefSeq" id="WP_102893062.1">
    <property type="nucleotide sequence ID" value="NZ_JAMOHU010000013.1"/>
</dbReference>
<dbReference type="CDD" id="cd00610">
    <property type="entry name" value="OAT_like"/>
    <property type="match status" value="1"/>
</dbReference>
<keyword evidence="5 6" id="KW-0663">Pyridoxal phosphate</keyword>
<evidence type="ECO:0000256" key="1">
    <source>
        <dbReference type="ARBA" id="ARBA00001933"/>
    </source>
</evidence>
<dbReference type="InterPro" id="IPR015422">
    <property type="entry name" value="PyrdxlP-dep_Trfase_small"/>
</dbReference>